<dbReference type="Gene3D" id="3.40.50.12500">
    <property type="match status" value="1"/>
</dbReference>
<dbReference type="AlphaFoldDB" id="A0A8J3M8F6"/>
<dbReference type="PANTHER" id="PTHR40267:SF1">
    <property type="entry name" value="BLR3294 PROTEIN"/>
    <property type="match status" value="1"/>
</dbReference>
<dbReference type="EMBL" id="BNCJ01000002">
    <property type="protein sequence ID" value="GHF42019.1"/>
    <property type="molecule type" value="Genomic_DNA"/>
</dbReference>
<evidence type="ECO:0000313" key="1">
    <source>
        <dbReference type="EMBL" id="GHF42019.1"/>
    </source>
</evidence>
<dbReference type="PIRSF" id="PIRSF015736">
    <property type="entry name" value="MI"/>
    <property type="match status" value="1"/>
</dbReference>
<protein>
    <submittedName>
        <fullName evidence="1">Asp/Glu racemase</fullName>
    </submittedName>
</protein>
<accession>A0A8J3M8F6</accession>
<dbReference type="PANTHER" id="PTHR40267">
    <property type="entry name" value="BLR3294 PROTEIN"/>
    <property type="match status" value="1"/>
</dbReference>
<dbReference type="RefSeq" id="WP_189679137.1">
    <property type="nucleotide sequence ID" value="NZ_BNCJ01000002.1"/>
</dbReference>
<dbReference type="Proteomes" id="UP000626220">
    <property type="component" value="Unassembled WGS sequence"/>
</dbReference>
<organism evidence="1 2">
    <name type="scientific">Seohaeicola zhoushanensis</name>
    <dbReference type="NCBI Taxonomy" id="1569283"/>
    <lineage>
        <taxon>Bacteria</taxon>
        <taxon>Pseudomonadati</taxon>
        <taxon>Pseudomonadota</taxon>
        <taxon>Alphaproteobacteria</taxon>
        <taxon>Rhodobacterales</taxon>
        <taxon>Roseobacteraceae</taxon>
        <taxon>Seohaeicola</taxon>
    </lineage>
</organism>
<sequence length="264" mass="27793">MKDADFVDLGVLPCSLDGGVAARAAIGLVVLGIDQTMELEFRRLMPLDGVGLYASRVFCDNEITPETLRAIGPRIAPGTELIMPGQHLDVVAFGCTSATMTLGEEAVFAEIHKVRPGIACTTPVTAALAAFKALGARRIGVLTPYEPAVNEIVRRYLDSRGVHVAAFGTWNKVQDPEAARISLDSVEDGVARLAEAAQLDAVFVSCTSIRLSERVEAIEARAGLPVTSSDHAMAWHCLRLAGVNDAVPGAGRLFGVTLEGTAAG</sequence>
<gene>
    <name evidence="1" type="ORF">GCM10017056_12150</name>
</gene>
<evidence type="ECO:0000313" key="2">
    <source>
        <dbReference type="Proteomes" id="UP000626220"/>
    </source>
</evidence>
<reference evidence="1" key="1">
    <citation type="journal article" date="2014" name="Int. J. Syst. Evol. Microbiol.">
        <title>Complete genome sequence of Corynebacterium casei LMG S-19264T (=DSM 44701T), isolated from a smear-ripened cheese.</title>
        <authorList>
            <consortium name="US DOE Joint Genome Institute (JGI-PGF)"/>
            <person name="Walter F."/>
            <person name="Albersmeier A."/>
            <person name="Kalinowski J."/>
            <person name="Ruckert C."/>
        </authorList>
    </citation>
    <scope>NUCLEOTIDE SEQUENCE</scope>
    <source>
        <strain evidence="1">KCTC 42650</strain>
    </source>
</reference>
<keyword evidence="2" id="KW-1185">Reference proteome</keyword>
<dbReference type="InterPro" id="IPR053714">
    <property type="entry name" value="Iso_Racemase_Enz_sf"/>
</dbReference>
<reference evidence="1" key="2">
    <citation type="submission" date="2020-09" db="EMBL/GenBank/DDBJ databases">
        <authorList>
            <person name="Sun Q."/>
            <person name="Kim S."/>
        </authorList>
    </citation>
    <scope>NUCLEOTIDE SEQUENCE</scope>
    <source>
        <strain evidence="1">KCTC 42650</strain>
    </source>
</reference>
<name>A0A8J3M8F6_9RHOB</name>
<comment type="caution">
    <text evidence="1">The sequence shown here is derived from an EMBL/GenBank/DDBJ whole genome shotgun (WGS) entry which is preliminary data.</text>
</comment>
<dbReference type="InterPro" id="IPR026286">
    <property type="entry name" value="MaiA/AMDase"/>
</dbReference>
<proteinExistence type="predicted"/>
<dbReference type="Pfam" id="PF17645">
    <property type="entry name" value="Amdase"/>
    <property type="match status" value="1"/>
</dbReference>